<dbReference type="AlphaFoldDB" id="A0AAN8JK90"/>
<comment type="caution">
    <text evidence="1">The sequence shown here is derived from an EMBL/GenBank/DDBJ whole genome shotgun (WGS) entry which is preliminary data.</text>
</comment>
<evidence type="ECO:0000313" key="2">
    <source>
        <dbReference type="Proteomes" id="UP001347796"/>
    </source>
</evidence>
<keyword evidence="2" id="KW-1185">Reference proteome</keyword>
<dbReference type="SUPFAM" id="SSF48371">
    <property type="entry name" value="ARM repeat"/>
    <property type="match status" value="1"/>
</dbReference>
<name>A0AAN8JK90_PATCE</name>
<sequence>MFSSKEQLNKRTGPHGIGRFSYLQSLVTEYQDTSDADAKKQVLSNLANFAYDPINYEYFRKLNILDIFLDALEETDEDLIQFAVGGICNSCLDKENKCYILQNNGVQMIIKYLSSSNNETVLMAITTLMFLVTPQSKPDITSLPVVECMLRFSKSNNKRLSNLAQVFLEDYCTKKQIQDAENFQKQFSRNQPDGSQNSVT</sequence>
<organism evidence="1 2">
    <name type="scientific">Patella caerulea</name>
    <name type="common">Rayed Mediterranean limpet</name>
    <dbReference type="NCBI Taxonomy" id="87958"/>
    <lineage>
        <taxon>Eukaryota</taxon>
        <taxon>Metazoa</taxon>
        <taxon>Spiralia</taxon>
        <taxon>Lophotrochozoa</taxon>
        <taxon>Mollusca</taxon>
        <taxon>Gastropoda</taxon>
        <taxon>Patellogastropoda</taxon>
        <taxon>Patelloidea</taxon>
        <taxon>Patellidae</taxon>
        <taxon>Patella</taxon>
    </lineage>
</organism>
<dbReference type="Proteomes" id="UP001347796">
    <property type="component" value="Unassembled WGS sequence"/>
</dbReference>
<dbReference type="InterPro" id="IPR011989">
    <property type="entry name" value="ARM-like"/>
</dbReference>
<protein>
    <recommendedName>
        <fullName evidence="3">Armadillo repeat-containing protein 7</fullName>
    </recommendedName>
</protein>
<gene>
    <name evidence="1" type="ORF">SNE40_011670</name>
</gene>
<dbReference type="InterPro" id="IPR042462">
    <property type="entry name" value="ARMC7"/>
</dbReference>
<dbReference type="PANTHER" id="PTHR46263">
    <property type="entry name" value="ARMADILLO REPEAT-CONTAINING PROTEIN 7"/>
    <property type="match status" value="1"/>
</dbReference>
<dbReference type="Gene3D" id="1.25.10.10">
    <property type="entry name" value="Leucine-rich Repeat Variant"/>
    <property type="match status" value="1"/>
</dbReference>
<dbReference type="InterPro" id="IPR016024">
    <property type="entry name" value="ARM-type_fold"/>
</dbReference>
<dbReference type="EMBL" id="JAZGQO010000008">
    <property type="protein sequence ID" value="KAK6179267.1"/>
    <property type="molecule type" value="Genomic_DNA"/>
</dbReference>
<evidence type="ECO:0008006" key="3">
    <source>
        <dbReference type="Google" id="ProtNLM"/>
    </source>
</evidence>
<evidence type="ECO:0000313" key="1">
    <source>
        <dbReference type="EMBL" id="KAK6179267.1"/>
    </source>
</evidence>
<proteinExistence type="predicted"/>
<reference evidence="1 2" key="1">
    <citation type="submission" date="2024-01" db="EMBL/GenBank/DDBJ databases">
        <title>The genome of the rayed Mediterranean limpet Patella caerulea (Linnaeus, 1758).</title>
        <authorList>
            <person name="Anh-Thu Weber A."/>
            <person name="Halstead-Nussloch G."/>
        </authorList>
    </citation>
    <scope>NUCLEOTIDE SEQUENCE [LARGE SCALE GENOMIC DNA]</scope>
    <source>
        <strain evidence="1">AATW-2023a</strain>
        <tissue evidence="1">Whole specimen</tissue>
    </source>
</reference>
<accession>A0AAN8JK90</accession>
<dbReference type="PANTHER" id="PTHR46263:SF1">
    <property type="entry name" value="ARMADILLO REPEAT-CONTAINING PROTEIN 7"/>
    <property type="match status" value="1"/>
</dbReference>